<protein>
    <recommendedName>
        <fullName evidence="1">Stage 0 sporulation protein A homolog</fullName>
    </recommendedName>
</protein>
<evidence type="ECO:0000256" key="4">
    <source>
        <dbReference type="ARBA" id="ARBA00023125"/>
    </source>
</evidence>
<gene>
    <name evidence="10" type="ORF">EDC19_1915</name>
</gene>
<reference evidence="10 11" key="1">
    <citation type="submission" date="2019-03" db="EMBL/GenBank/DDBJ databases">
        <title>Genomic Encyclopedia of Type Strains, Phase IV (KMG-IV): sequencing the most valuable type-strain genomes for metagenomic binning, comparative biology and taxonomic classification.</title>
        <authorList>
            <person name="Goeker M."/>
        </authorList>
    </citation>
    <scope>NUCLEOTIDE SEQUENCE [LARGE SCALE GENOMIC DNA]</scope>
    <source>
        <strain evidence="10 11">DSM 24176</strain>
    </source>
</reference>
<feature type="domain" description="Response regulatory" evidence="9">
    <location>
        <begin position="2"/>
        <end position="118"/>
    </location>
</feature>
<evidence type="ECO:0000313" key="11">
    <source>
        <dbReference type="Proteomes" id="UP000294545"/>
    </source>
</evidence>
<feature type="modified residue" description="4-aspartylphosphate" evidence="7">
    <location>
        <position position="53"/>
    </location>
</feature>
<evidence type="ECO:0000313" key="10">
    <source>
        <dbReference type="EMBL" id="TCK92760.1"/>
    </source>
</evidence>
<evidence type="ECO:0000259" key="9">
    <source>
        <dbReference type="PROSITE" id="PS50110"/>
    </source>
</evidence>
<dbReference type="CDD" id="cd17535">
    <property type="entry name" value="REC_NarL-like"/>
    <property type="match status" value="1"/>
</dbReference>
<feature type="domain" description="HTH luxR-type" evidence="8">
    <location>
        <begin position="136"/>
        <end position="201"/>
    </location>
</feature>
<evidence type="ECO:0000256" key="6">
    <source>
        <dbReference type="ARBA" id="ARBA00024867"/>
    </source>
</evidence>
<comment type="caution">
    <text evidence="10">The sequence shown here is derived from an EMBL/GenBank/DDBJ whole genome shotgun (WGS) entry which is preliminary data.</text>
</comment>
<dbReference type="CDD" id="cd06170">
    <property type="entry name" value="LuxR_C_like"/>
    <property type="match status" value="1"/>
</dbReference>
<evidence type="ECO:0000256" key="5">
    <source>
        <dbReference type="ARBA" id="ARBA00023163"/>
    </source>
</evidence>
<evidence type="ECO:0000256" key="1">
    <source>
        <dbReference type="ARBA" id="ARBA00018672"/>
    </source>
</evidence>
<dbReference type="GO" id="GO:0006355">
    <property type="term" value="P:regulation of DNA-templated transcription"/>
    <property type="evidence" value="ECO:0007669"/>
    <property type="project" value="InterPro"/>
</dbReference>
<dbReference type="Pfam" id="PF00072">
    <property type="entry name" value="Response_reg"/>
    <property type="match status" value="1"/>
</dbReference>
<dbReference type="GO" id="GO:0003677">
    <property type="term" value="F:DNA binding"/>
    <property type="evidence" value="ECO:0007669"/>
    <property type="project" value="UniProtKB-KW"/>
</dbReference>
<dbReference type="InterPro" id="IPR011006">
    <property type="entry name" value="CheY-like_superfamily"/>
</dbReference>
<dbReference type="OrthoDB" id="9779069at2"/>
<dbReference type="PROSITE" id="PS50110">
    <property type="entry name" value="RESPONSE_REGULATORY"/>
    <property type="match status" value="1"/>
</dbReference>
<dbReference type="SUPFAM" id="SSF46894">
    <property type="entry name" value="C-terminal effector domain of the bipartite response regulators"/>
    <property type="match status" value="1"/>
</dbReference>
<dbReference type="Gene3D" id="3.40.50.2300">
    <property type="match status" value="1"/>
</dbReference>
<dbReference type="SUPFAM" id="SSF52172">
    <property type="entry name" value="CheY-like"/>
    <property type="match status" value="1"/>
</dbReference>
<dbReference type="Pfam" id="PF00196">
    <property type="entry name" value="GerE"/>
    <property type="match status" value="1"/>
</dbReference>
<keyword evidence="5" id="KW-0804">Transcription</keyword>
<proteinExistence type="predicted"/>
<dbReference type="AlphaFoldDB" id="A0A4R1ML24"/>
<dbReference type="SMART" id="SM00448">
    <property type="entry name" value="REC"/>
    <property type="match status" value="1"/>
</dbReference>
<dbReference type="InterPro" id="IPR001789">
    <property type="entry name" value="Sig_transdc_resp-reg_receiver"/>
</dbReference>
<dbReference type="Proteomes" id="UP000294545">
    <property type="component" value="Unassembled WGS sequence"/>
</dbReference>
<evidence type="ECO:0000256" key="2">
    <source>
        <dbReference type="ARBA" id="ARBA00022553"/>
    </source>
</evidence>
<organism evidence="10 11">
    <name type="scientific">Natranaerovirga hydrolytica</name>
    <dbReference type="NCBI Taxonomy" id="680378"/>
    <lineage>
        <taxon>Bacteria</taxon>
        <taxon>Bacillati</taxon>
        <taxon>Bacillota</taxon>
        <taxon>Clostridia</taxon>
        <taxon>Lachnospirales</taxon>
        <taxon>Natranaerovirgaceae</taxon>
        <taxon>Natranaerovirga</taxon>
    </lineage>
</organism>
<evidence type="ECO:0000259" key="8">
    <source>
        <dbReference type="PROSITE" id="PS50043"/>
    </source>
</evidence>
<dbReference type="PANTHER" id="PTHR43214">
    <property type="entry name" value="TWO-COMPONENT RESPONSE REGULATOR"/>
    <property type="match status" value="1"/>
</dbReference>
<dbReference type="EMBL" id="SMGQ01000013">
    <property type="protein sequence ID" value="TCK92760.1"/>
    <property type="molecule type" value="Genomic_DNA"/>
</dbReference>
<comment type="function">
    <text evidence="6">May play the central regulatory role in sporulation. It may be an element of the effector pathway responsible for the activation of sporulation genes in response to nutritional stress. Spo0A may act in concert with spo0H (a sigma factor) to control the expression of some genes that are critical to the sporulation process.</text>
</comment>
<keyword evidence="11" id="KW-1185">Reference proteome</keyword>
<dbReference type="PRINTS" id="PR00038">
    <property type="entry name" value="HTHLUXR"/>
</dbReference>
<evidence type="ECO:0000256" key="7">
    <source>
        <dbReference type="PROSITE-ProRule" id="PRU00169"/>
    </source>
</evidence>
<keyword evidence="4" id="KW-0238">DNA-binding</keyword>
<dbReference type="RefSeq" id="WP_132282619.1">
    <property type="nucleotide sequence ID" value="NZ_SMGQ01000013.1"/>
</dbReference>
<keyword evidence="3" id="KW-0805">Transcription regulation</keyword>
<dbReference type="InterPro" id="IPR000792">
    <property type="entry name" value="Tscrpt_reg_LuxR_C"/>
</dbReference>
<dbReference type="InterPro" id="IPR058245">
    <property type="entry name" value="NreC/VraR/RcsB-like_REC"/>
</dbReference>
<dbReference type="PROSITE" id="PS50043">
    <property type="entry name" value="HTH_LUXR_2"/>
    <property type="match status" value="1"/>
</dbReference>
<dbReference type="PANTHER" id="PTHR43214:SF40">
    <property type="entry name" value="TRANSCRIPTIONAL REGULATORY PROTEIN LNRK"/>
    <property type="match status" value="1"/>
</dbReference>
<dbReference type="InterPro" id="IPR039420">
    <property type="entry name" value="WalR-like"/>
</dbReference>
<dbReference type="InterPro" id="IPR016032">
    <property type="entry name" value="Sig_transdc_resp-reg_C-effctor"/>
</dbReference>
<accession>A0A4R1ML24</accession>
<dbReference type="GO" id="GO:0000160">
    <property type="term" value="P:phosphorelay signal transduction system"/>
    <property type="evidence" value="ECO:0007669"/>
    <property type="project" value="InterPro"/>
</dbReference>
<sequence length="203" mass="23019">MNIIIVDDDRLISKSLKMMLSKEKDIEVFGVANDGAEGVELCEKTKPDIVLMDIRMPHMDGIQATRIIKREHPHIQVMMLTTFQDKDNIKRALQAGAGGYLLKTDKITHIAEKLRLLYKGTSILDQTVLKTITHPEIPLKEKLTPREVEVAHWVAEGLTNKEISETLHLSEGRIRNILSIIMGKLEVKNRNQLSAIINKNKII</sequence>
<name>A0A4R1ML24_9FIRM</name>
<keyword evidence="2 7" id="KW-0597">Phosphoprotein</keyword>
<dbReference type="SMART" id="SM00421">
    <property type="entry name" value="HTH_LUXR"/>
    <property type="match status" value="1"/>
</dbReference>
<evidence type="ECO:0000256" key="3">
    <source>
        <dbReference type="ARBA" id="ARBA00023015"/>
    </source>
</evidence>